<dbReference type="InterPro" id="IPR029016">
    <property type="entry name" value="GAF-like_dom_sf"/>
</dbReference>
<keyword evidence="1" id="KW-0805">Transcription regulation</keyword>
<dbReference type="GO" id="GO:0003700">
    <property type="term" value="F:DNA-binding transcription factor activity"/>
    <property type="evidence" value="ECO:0007669"/>
    <property type="project" value="TreeGrafter"/>
</dbReference>
<dbReference type="PROSITE" id="PS51077">
    <property type="entry name" value="HTH_ICLR"/>
    <property type="match status" value="1"/>
</dbReference>
<evidence type="ECO:0000256" key="4">
    <source>
        <dbReference type="SAM" id="MobiDB-lite"/>
    </source>
</evidence>
<dbReference type="Pfam" id="PF09339">
    <property type="entry name" value="HTH_IclR"/>
    <property type="match status" value="1"/>
</dbReference>
<evidence type="ECO:0000259" key="6">
    <source>
        <dbReference type="PROSITE" id="PS51078"/>
    </source>
</evidence>
<dbReference type="InterPro" id="IPR050707">
    <property type="entry name" value="HTH_MetabolicPath_Reg"/>
</dbReference>
<reference evidence="7 8" key="1">
    <citation type="submission" date="2015-10" db="EMBL/GenBank/DDBJ databases">
        <title>The world's first case of liver abscess caused by Pannonibacter phragmitetus.</title>
        <authorList>
            <person name="Ming D."/>
            <person name="Wang M."/>
            <person name="Zhou Y."/>
            <person name="Jiang T."/>
            <person name="Hu S."/>
        </authorList>
    </citation>
    <scope>NUCLEOTIDE SEQUENCE [LARGE SCALE GENOMIC DNA]</scope>
    <source>
        <strain evidence="7 8">31801</strain>
        <plasmid evidence="8">Plasmid p.p-1</plasmid>
    </source>
</reference>
<evidence type="ECO:0000256" key="3">
    <source>
        <dbReference type="ARBA" id="ARBA00023163"/>
    </source>
</evidence>
<dbReference type="GO" id="GO:0003677">
    <property type="term" value="F:DNA binding"/>
    <property type="evidence" value="ECO:0007669"/>
    <property type="project" value="UniProtKB-KW"/>
</dbReference>
<dbReference type="Pfam" id="PF01614">
    <property type="entry name" value="IclR_C"/>
    <property type="match status" value="1"/>
</dbReference>
<evidence type="ECO:0000259" key="5">
    <source>
        <dbReference type="PROSITE" id="PS51077"/>
    </source>
</evidence>
<dbReference type="GO" id="GO:0045892">
    <property type="term" value="P:negative regulation of DNA-templated transcription"/>
    <property type="evidence" value="ECO:0007669"/>
    <property type="project" value="TreeGrafter"/>
</dbReference>
<keyword evidence="2" id="KW-0238">DNA-binding</keyword>
<dbReference type="Gene3D" id="3.30.450.40">
    <property type="match status" value="1"/>
</dbReference>
<dbReference type="SUPFAM" id="SSF46785">
    <property type="entry name" value="Winged helix' DNA-binding domain"/>
    <property type="match status" value="1"/>
</dbReference>
<dbReference type="FunFam" id="1.10.10.10:FF:000056">
    <property type="entry name" value="IclR family transcriptional regulator"/>
    <property type="match status" value="1"/>
</dbReference>
<dbReference type="Proteomes" id="UP000064921">
    <property type="component" value="Plasmid p.p-1"/>
</dbReference>
<accession>A0A0U3PSM6</accession>
<name>A0A0U3PSM6_9HYPH</name>
<feature type="domain" description="HTH iclR-type" evidence="5">
    <location>
        <begin position="23"/>
        <end position="85"/>
    </location>
</feature>
<proteinExistence type="predicted"/>
<dbReference type="PANTHER" id="PTHR30136:SF8">
    <property type="entry name" value="TRANSCRIPTIONAL REGULATORY PROTEIN"/>
    <property type="match status" value="1"/>
</dbReference>
<dbReference type="InterPro" id="IPR036390">
    <property type="entry name" value="WH_DNA-bd_sf"/>
</dbReference>
<dbReference type="RefSeq" id="WP_058900982.1">
    <property type="nucleotide sequence ID" value="NZ_CP013069.1"/>
</dbReference>
<dbReference type="SMART" id="SM00346">
    <property type="entry name" value="HTH_ICLR"/>
    <property type="match status" value="1"/>
</dbReference>
<dbReference type="PROSITE" id="PS51078">
    <property type="entry name" value="ICLR_ED"/>
    <property type="match status" value="1"/>
</dbReference>
<keyword evidence="3" id="KW-0804">Transcription</keyword>
<dbReference type="InterPro" id="IPR005471">
    <property type="entry name" value="Tscrpt_reg_IclR_N"/>
</dbReference>
<feature type="region of interest" description="Disordered" evidence="4">
    <location>
        <begin position="1"/>
        <end position="20"/>
    </location>
</feature>
<dbReference type="InterPro" id="IPR014757">
    <property type="entry name" value="Tscrpt_reg_IclR_C"/>
</dbReference>
<dbReference type="InterPro" id="IPR036388">
    <property type="entry name" value="WH-like_DNA-bd_sf"/>
</dbReference>
<geneLocation type="plasmid" evidence="7 8">
    <name>p.p-1</name>
</geneLocation>
<evidence type="ECO:0000256" key="2">
    <source>
        <dbReference type="ARBA" id="ARBA00023125"/>
    </source>
</evidence>
<protein>
    <submittedName>
        <fullName evidence="7">IclR family transcriptional regulator</fullName>
    </submittedName>
</protein>
<evidence type="ECO:0000256" key="1">
    <source>
        <dbReference type="ARBA" id="ARBA00023015"/>
    </source>
</evidence>
<feature type="compositionally biased region" description="Acidic residues" evidence="4">
    <location>
        <begin position="1"/>
        <end position="12"/>
    </location>
</feature>
<dbReference type="PANTHER" id="PTHR30136">
    <property type="entry name" value="HELIX-TURN-HELIX TRANSCRIPTIONAL REGULATOR, ICLR FAMILY"/>
    <property type="match status" value="1"/>
</dbReference>
<sequence>MTDEMELLDEDGGSTGAKRSGTIQSVSIASRFLQILAQSDGALPLGELARRANTGRSTAHRYMQSLVLEGLVSQDAETGCYDLGPAALNIGVSALRRISPVDVTARQMRSLSSRIAASCGVAIWTDRGPTIVQWYRSAAFSISTVSLGDVLPLDNSACGLVFQAYMDPERIEAVRKVQPASFRGKPPRPGILEQIRREGGADLDEHLFSALTGKAAPVFNVHGEIACVATTVSFVETAEAEHHRNALFAAALEATRDSGRM</sequence>
<dbReference type="AlphaFoldDB" id="A0A0U3PSM6"/>
<dbReference type="Gene3D" id="1.10.10.10">
    <property type="entry name" value="Winged helix-like DNA-binding domain superfamily/Winged helix DNA-binding domain"/>
    <property type="match status" value="1"/>
</dbReference>
<evidence type="ECO:0000313" key="8">
    <source>
        <dbReference type="Proteomes" id="UP000064921"/>
    </source>
</evidence>
<organism evidence="7 8">
    <name type="scientific">Pannonibacter phragmitetus</name>
    <dbReference type="NCBI Taxonomy" id="121719"/>
    <lineage>
        <taxon>Bacteria</taxon>
        <taxon>Pseudomonadati</taxon>
        <taxon>Pseudomonadota</taxon>
        <taxon>Alphaproteobacteria</taxon>
        <taxon>Hyphomicrobiales</taxon>
        <taxon>Stappiaceae</taxon>
        <taxon>Pannonibacter</taxon>
    </lineage>
</organism>
<dbReference type="KEGG" id="pphr:APZ00_24605"/>
<dbReference type="EMBL" id="CP013069">
    <property type="protein sequence ID" value="ALV30428.1"/>
    <property type="molecule type" value="Genomic_DNA"/>
</dbReference>
<feature type="domain" description="IclR-ED" evidence="6">
    <location>
        <begin position="86"/>
        <end position="261"/>
    </location>
</feature>
<keyword evidence="8" id="KW-1185">Reference proteome</keyword>
<evidence type="ECO:0000313" key="7">
    <source>
        <dbReference type="EMBL" id="ALV30428.1"/>
    </source>
</evidence>
<gene>
    <name evidence="7" type="ORF">APZ00_24605</name>
</gene>
<keyword evidence="7" id="KW-0614">Plasmid</keyword>
<dbReference type="eggNOG" id="COG1414">
    <property type="taxonomic scope" value="Bacteria"/>
</dbReference>
<dbReference type="SUPFAM" id="SSF55781">
    <property type="entry name" value="GAF domain-like"/>
    <property type="match status" value="1"/>
</dbReference>